<protein>
    <submittedName>
        <fullName evidence="2">Uncharacterized protein</fullName>
    </submittedName>
</protein>
<sequence length="130" mass="14633">MHAHAREYPTVVNRVSLLRAFHISTRDSVAIGKLSSTTRTKQKSSDVRADSIVRSEKSQGRKERDRPKHVRRYASYVRNVTPSILSECSRKGANVLVGIMVRTADATHERAAQRSSKSTRVWPCLARCSL</sequence>
<reference evidence="2 3" key="1">
    <citation type="submission" date="2015-09" db="EMBL/GenBank/DDBJ databases">
        <title>Atta colombica WGS genome.</title>
        <authorList>
            <person name="Nygaard S."/>
            <person name="Hu H."/>
            <person name="Boomsma J."/>
            <person name="Zhang G."/>
        </authorList>
    </citation>
    <scope>NUCLEOTIDE SEQUENCE [LARGE SCALE GENOMIC DNA]</scope>
    <source>
        <strain evidence="2">Treedump-2</strain>
        <tissue evidence="2">Whole body</tissue>
    </source>
</reference>
<feature type="compositionally biased region" description="Basic and acidic residues" evidence="1">
    <location>
        <begin position="43"/>
        <end position="66"/>
    </location>
</feature>
<evidence type="ECO:0000313" key="2">
    <source>
        <dbReference type="EMBL" id="KYM87163.1"/>
    </source>
</evidence>
<evidence type="ECO:0000313" key="3">
    <source>
        <dbReference type="Proteomes" id="UP000078540"/>
    </source>
</evidence>
<evidence type="ECO:0000256" key="1">
    <source>
        <dbReference type="SAM" id="MobiDB-lite"/>
    </source>
</evidence>
<feature type="region of interest" description="Disordered" evidence="1">
    <location>
        <begin position="35"/>
        <end position="69"/>
    </location>
</feature>
<dbReference type="EMBL" id="KQ976434">
    <property type="protein sequence ID" value="KYM87163.1"/>
    <property type="molecule type" value="Genomic_DNA"/>
</dbReference>
<dbReference type="AlphaFoldDB" id="A0A151I5S8"/>
<name>A0A151I5S8_9HYME</name>
<organism evidence="2 3">
    <name type="scientific">Atta colombica</name>
    <dbReference type="NCBI Taxonomy" id="520822"/>
    <lineage>
        <taxon>Eukaryota</taxon>
        <taxon>Metazoa</taxon>
        <taxon>Ecdysozoa</taxon>
        <taxon>Arthropoda</taxon>
        <taxon>Hexapoda</taxon>
        <taxon>Insecta</taxon>
        <taxon>Pterygota</taxon>
        <taxon>Neoptera</taxon>
        <taxon>Endopterygota</taxon>
        <taxon>Hymenoptera</taxon>
        <taxon>Apocrita</taxon>
        <taxon>Aculeata</taxon>
        <taxon>Formicoidea</taxon>
        <taxon>Formicidae</taxon>
        <taxon>Myrmicinae</taxon>
        <taxon>Atta</taxon>
    </lineage>
</organism>
<keyword evidence="3" id="KW-1185">Reference proteome</keyword>
<accession>A0A151I5S8</accession>
<dbReference type="Proteomes" id="UP000078540">
    <property type="component" value="Unassembled WGS sequence"/>
</dbReference>
<gene>
    <name evidence="2" type="ORF">ALC53_03575</name>
</gene>
<proteinExistence type="predicted"/>